<reference evidence="3 4" key="1">
    <citation type="submission" date="2019-07" db="EMBL/GenBank/DDBJ databases">
        <title>Finished genome of Venturia effusa.</title>
        <authorList>
            <person name="Young C.A."/>
            <person name="Cox M.P."/>
            <person name="Ganley A.R.D."/>
            <person name="David W.J."/>
        </authorList>
    </citation>
    <scope>NUCLEOTIDE SEQUENCE [LARGE SCALE GENOMIC DNA]</scope>
    <source>
        <strain evidence="4">albino</strain>
    </source>
</reference>
<proteinExistence type="inferred from homology"/>
<name>A0A517LG91_9PEZI</name>
<dbReference type="InterPro" id="IPR043141">
    <property type="entry name" value="Ribosomal_uL10-like_sf"/>
</dbReference>
<dbReference type="SUPFAM" id="SSF160369">
    <property type="entry name" value="Ribosomal protein L10-like"/>
    <property type="match status" value="1"/>
</dbReference>
<evidence type="ECO:0000313" key="4">
    <source>
        <dbReference type="Proteomes" id="UP000316270"/>
    </source>
</evidence>
<feature type="compositionally biased region" description="Low complexity" evidence="2">
    <location>
        <begin position="8"/>
        <end position="17"/>
    </location>
</feature>
<comment type="similarity">
    <text evidence="1">Belongs to the universal ribosomal protein uL10 family.</text>
</comment>
<gene>
    <name evidence="3" type="ORF">FKW77_008306</name>
</gene>
<evidence type="ECO:0000256" key="2">
    <source>
        <dbReference type="SAM" id="MobiDB-lite"/>
    </source>
</evidence>
<dbReference type="InterPro" id="IPR047865">
    <property type="entry name" value="Ribosomal_uL10_bac_type"/>
</dbReference>
<dbReference type="Proteomes" id="UP000316270">
    <property type="component" value="Chromosome 11"/>
</dbReference>
<protein>
    <recommendedName>
        <fullName evidence="5">Ribosomal protein YmL11, mitochondrial</fullName>
    </recommendedName>
</protein>
<keyword evidence="4" id="KW-1185">Reference proteome</keyword>
<organism evidence="3 4">
    <name type="scientific">Venturia effusa</name>
    <dbReference type="NCBI Taxonomy" id="50376"/>
    <lineage>
        <taxon>Eukaryota</taxon>
        <taxon>Fungi</taxon>
        <taxon>Dikarya</taxon>
        <taxon>Ascomycota</taxon>
        <taxon>Pezizomycotina</taxon>
        <taxon>Dothideomycetes</taxon>
        <taxon>Pleosporomycetidae</taxon>
        <taxon>Venturiales</taxon>
        <taxon>Venturiaceae</taxon>
        <taxon>Venturia</taxon>
    </lineage>
</organism>
<dbReference type="EMBL" id="CP042195">
    <property type="protein sequence ID" value="QDS74586.1"/>
    <property type="molecule type" value="Genomic_DNA"/>
</dbReference>
<evidence type="ECO:0000313" key="3">
    <source>
        <dbReference type="EMBL" id="QDS74586.1"/>
    </source>
</evidence>
<sequence length="317" mass="35353">MPPRIRPRLQSLQPLLRSRNEQPPIHPCRYASVATATTPAPSLEQPSYQVQRYPPTQPPSFKPPEFRKSQLLRQYAALLNSTPLILLFQHNNLTALEWMSIRRELAQALRKVDEAEGTNYADYVKIHILQTGMFAAAMRLVEFHHPEKQAETMSEPRHVLSKKAHSAARNAKLKHGFEPLLSGPLALVSMPDVSPAHLKTVLQILSPSKDFPAPKRRTNPGYHELPVQDGLKKLILMGARAEGRVFDLDGARWIGGIEGGKTSLQAQVVAVLQSFGANLSHTLEAASKSLWFTLEGRKGMLEDEAKPKEEPKEAKPS</sequence>
<dbReference type="OrthoDB" id="360689at2759"/>
<feature type="region of interest" description="Disordered" evidence="2">
    <location>
        <begin position="1"/>
        <end position="26"/>
    </location>
</feature>
<dbReference type="Gene3D" id="3.30.70.1730">
    <property type="match status" value="1"/>
</dbReference>
<evidence type="ECO:0008006" key="5">
    <source>
        <dbReference type="Google" id="ProtNLM"/>
    </source>
</evidence>
<accession>A0A517LG91</accession>
<dbReference type="PANTHER" id="PTHR11560">
    <property type="entry name" value="39S RIBOSOMAL PROTEIN L10, MITOCHONDRIAL"/>
    <property type="match status" value="1"/>
</dbReference>
<evidence type="ECO:0000256" key="1">
    <source>
        <dbReference type="ARBA" id="ARBA00008889"/>
    </source>
</evidence>
<dbReference type="STRING" id="50376.A0A517LG91"/>
<dbReference type="AlphaFoldDB" id="A0A517LG91"/>